<dbReference type="AlphaFoldDB" id="A0A6A6BD84"/>
<dbReference type="EMBL" id="ML995489">
    <property type="protein sequence ID" value="KAF2140441.1"/>
    <property type="molecule type" value="Genomic_DNA"/>
</dbReference>
<name>A0A6A6BD84_9PEZI</name>
<evidence type="ECO:0000313" key="3">
    <source>
        <dbReference type="Proteomes" id="UP000799438"/>
    </source>
</evidence>
<sequence length="152" mass="16301">MEGAIPTRALLVRNHVGPSTVGKSNQEVLAENPNVLLLSAHEPPEPRETNFDQGRCAGDTNGTRSKSHVPISGARWAPRPAGTVGLRPLGPGAASWARRNFWCQCAGRWSMPDRRCHGLGVVQGFARGLRPGLSSIVPIAAHDHGLTKRHAQ</sequence>
<protein>
    <submittedName>
        <fullName evidence="2">Uncharacterized protein</fullName>
    </submittedName>
</protein>
<evidence type="ECO:0000256" key="1">
    <source>
        <dbReference type="SAM" id="MobiDB-lite"/>
    </source>
</evidence>
<dbReference type="RefSeq" id="XP_033396154.1">
    <property type="nucleotide sequence ID" value="XM_033546705.1"/>
</dbReference>
<proteinExistence type="predicted"/>
<gene>
    <name evidence="2" type="ORF">K452DRAFT_46695</name>
</gene>
<dbReference type="Proteomes" id="UP000799438">
    <property type="component" value="Unassembled WGS sequence"/>
</dbReference>
<keyword evidence="3" id="KW-1185">Reference proteome</keyword>
<dbReference type="GeneID" id="54304212"/>
<evidence type="ECO:0000313" key="2">
    <source>
        <dbReference type="EMBL" id="KAF2140441.1"/>
    </source>
</evidence>
<feature type="region of interest" description="Disordered" evidence="1">
    <location>
        <begin position="44"/>
        <end position="83"/>
    </location>
</feature>
<reference evidence="2" key="1">
    <citation type="journal article" date="2020" name="Stud. Mycol.">
        <title>101 Dothideomycetes genomes: a test case for predicting lifestyles and emergence of pathogens.</title>
        <authorList>
            <person name="Haridas S."/>
            <person name="Albert R."/>
            <person name="Binder M."/>
            <person name="Bloem J."/>
            <person name="Labutti K."/>
            <person name="Salamov A."/>
            <person name="Andreopoulos B."/>
            <person name="Baker S."/>
            <person name="Barry K."/>
            <person name="Bills G."/>
            <person name="Bluhm B."/>
            <person name="Cannon C."/>
            <person name="Castanera R."/>
            <person name="Culley D."/>
            <person name="Daum C."/>
            <person name="Ezra D."/>
            <person name="Gonzalez J."/>
            <person name="Henrissat B."/>
            <person name="Kuo A."/>
            <person name="Liang C."/>
            <person name="Lipzen A."/>
            <person name="Lutzoni F."/>
            <person name="Magnuson J."/>
            <person name="Mondo S."/>
            <person name="Nolan M."/>
            <person name="Ohm R."/>
            <person name="Pangilinan J."/>
            <person name="Park H.-J."/>
            <person name="Ramirez L."/>
            <person name="Alfaro M."/>
            <person name="Sun H."/>
            <person name="Tritt A."/>
            <person name="Yoshinaga Y."/>
            <person name="Zwiers L.-H."/>
            <person name="Turgeon B."/>
            <person name="Goodwin S."/>
            <person name="Spatafora J."/>
            <person name="Crous P."/>
            <person name="Grigoriev I."/>
        </authorList>
    </citation>
    <scope>NUCLEOTIDE SEQUENCE</scope>
    <source>
        <strain evidence="2">CBS 121167</strain>
    </source>
</reference>
<accession>A0A6A6BD84</accession>
<organism evidence="2 3">
    <name type="scientific">Aplosporella prunicola CBS 121167</name>
    <dbReference type="NCBI Taxonomy" id="1176127"/>
    <lineage>
        <taxon>Eukaryota</taxon>
        <taxon>Fungi</taxon>
        <taxon>Dikarya</taxon>
        <taxon>Ascomycota</taxon>
        <taxon>Pezizomycotina</taxon>
        <taxon>Dothideomycetes</taxon>
        <taxon>Dothideomycetes incertae sedis</taxon>
        <taxon>Botryosphaeriales</taxon>
        <taxon>Aplosporellaceae</taxon>
        <taxon>Aplosporella</taxon>
    </lineage>
</organism>